<gene>
    <name evidence="2" type="ORF">B9Z65_5994</name>
</gene>
<organism evidence="2 3">
    <name type="scientific">Elsinoe australis</name>
    <dbReference type="NCBI Taxonomy" id="40998"/>
    <lineage>
        <taxon>Eukaryota</taxon>
        <taxon>Fungi</taxon>
        <taxon>Dikarya</taxon>
        <taxon>Ascomycota</taxon>
        <taxon>Pezizomycotina</taxon>
        <taxon>Dothideomycetes</taxon>
        <taxon>Dothideomycetidae</taxon>
        <taxon>Myriangiales</taxon>
        <taxon>Elsinoaceae</taxon>
        <taxon>Elsinoe</taxon>
    </lineage>
</organism>
<keyword evidence="3" id="KW-1185">Reference proteome</keyword>
<dbReference type="AlphaFoldDB" id="A0A2P7YJP2"/>
<feature type="region of interest" description="Disordered" evidence="1">
    <location>
        <begin position="43"/>
        <end position="63"/>
    </location>
</feature>
<protein>
    <submittedName>
        <fullName evidence="2">Uncharacterized protein</fullName>
    </submittedName>
</protein>
<reference evidence="2 3" key="1">
    <citation type="submission" date="2017-05" db="EMBL/GenBank/DDBJ databases">
        <title>Draft genome sequence of Elsinoe australis.</title>
        <authorList>
            <person name="Cheng Q."/>
        </authorList>
    </citation>
    <scope>NUCLEOTIDE SEQUENCE [LARGE SCALE GENOMIC DNA]</scope>
    <source>
        <strain evidence="2 3">NL1</strain>
    </source>
</reference>
<comment type="caution">
    <text evidence="2">The sequence shown here is derived from an EMBL/GenBank/DDBJ whole genome shotgun (WGS) entry which is preliminary data.</text>
</comment>
<dbReference type="EMBL" id="NHZQ01000422">
    <property type="protein sequence ID" value="PSK36179.1"/>
    <property type="molecule type" value="Genomic_DNA"/>
</dbReference>
<name>A0A2P7YJP2_9PEZI</name>
<evidence type="ECO:0000313" key="3">
    <source>
        <dbReference type="Proteomes" id="UP000243723"/>
    </source>
</evidence>
<evidence type="ECO:0000313" key="2">
    <source>
        <dbReference type="EMBL" id="PSK36179.1"/>
    </source>
</evidence>
<evidence type="ECO:0000256" key="1">
    <source>
        <dbReference type="SAM" id="MobiDB-lite"/>
    </source>
</evidence>
<dbReference type="Proteomes" id="UP000243723">
    <property type="component" value="Unassembled WGS sequence"/>
</dbReference>
<feature type="region of interest" description="Disordered" evidence="1">
    <location>
        <begin position="98"/>
        <end position="126"/>
    </location>
</feature>
<accession>A0A2P7YJP2</accession>
<proteinExistence type="predicted"/>
<sequence>MAGRGVTLEGRAEGRVDTSMAKVSSSDFTFHIRDSPDTSVLGLRGTSSGLSKEPHKALGLSSRASSLVSKGMAAISMAMGDIMNHSTVFGAETMVTTSTDSSTGVSYGNHYGSHGSREMARNQQRP</sequence>